<proteinExistence type="predicted"/>
<name>A0ACC3D995_9PEZI</name>
<evidence type="ECO:0000313" key="1">
    <source>
        <dbReference type="EMBL" id="KAK3063885.1"/>
    </source>
</evidence>
<evidence type="ECO:0000313" key="2">
    <source>
        <dbReference type="Proteomes" id="UP001186974"/>
    </source>
</evidence>
<accession>A0ACC3D995</accession>
<gene>
    <name evidence="1" type="ORF">LTS18_011978</name>
</gene>
<comment type="caution">
    <text evidence="1">The sequence shown here is derived from an EMBL/GenBank/DDBJ whole genome shotgun (WGS) entry which is preliminary data.</text>
</comment>
<organism evidence="1 2">
    <name type="scientific">Coniosporium uncinatum</name>
    <dbReference type="NCBI Taxonomy" id="93489"/>
    <lineage>
        <taxon>Eukaryota</taxon>
        <taxon>Fungi</taxon>
        <taxon>Dikarya</taxon>
        <taxon>Ascomycota</taxon>
        <taxon>Pezizomycotina</taxon>
        <taxon>Dothideomycetes</taxon>
        <taxon>Dothideomycetes incertae sedis</taxon>
        <taxon>Coniosporium</taxon>
    </lineage>
</organism>
<reference evidence="1" key="1">
    <citation type="submission" date="2024-09" db="EMBL/GenBank/DDBJ databases">
        <title>Black Yeasts Isolated from many extreme environments.</title>
        <authorList>
            <person name="Coleine C."/>
            <person name="Stajich J.E."/>
            <person name="Selbmann L."/>
        </authorList>
    </citation>
    <scope>NUCLEOTIDE SEQUENCE</scope>
    <source>
        <strain evidence="1">CCFEE 5737</strain>
    </source>
</reference>
<feature type="non-terminal residue" evidence="1">
    <location>
        <position position="1"/>
    </location>
</feature>
<dbReference type="Proteomes" id="UP001186974">
    <property type="component" value="Unassembled WGS sequence"/>
</dbReference>
<keyword evidence="2" id="KW-1185">Reference proteome</keyword>
<dbReference type="EMBL" id="JAWDJW010006686">
    <property type="protein sequence ID" value="KAK3063885.1"/>
    <property type="molecule type" value="Genomic_DNA"/>
</dbReference>
<protein>
    <submittedName>
        <fullName evidence="1">Uncharacterized protein</fullName>
    </submittedName>
</protein>
<sequence length="77" mass="8068">AKTLGAAPSGNELTPSDPKPDSQQLDRPPDLMRKQYRTPAPDDGLNPGAEFAANAEAEGGVTQEGSDTNEDHMDAGF</sequence>